<dbReference type="EMBL" id="GBRH01224229">
    <property type="protein sequence ID" value="JAD73666.1"/>
    <property type="molecule type" value="Transcribed_RNA"/>
</dbReference>
<reference evidence="1" key="1">
    <citation type="submission" date="2014-09" db="EMBL/GenBank/DDBJ databases">
        <authorList>
            <person name="Magalhaes I.L.F."/>
            <person name="Oliveira U."/>
            <person name="Santos F.R."/>
            <person name="Vidigal T.H.D.A."/>
            <person name="Brescovit A.D."/>
            <person name="Santos A.J."/>
        </authorList>
    </citation>
    <scope>NUCLEOTIDE SEQUENCE</scope>
    <source>
        <tissue evidence="1">Shoot tissue taken approximately 20 cm above the soil surface</tissue>
    </source>
</reference>
<protein>
    <submittedName>
        <fullName evidence="1">Uncharacterized protein</fullName>
    </submittedName>
</protein>
<name>A0A0A9CDN2_ARUDO</name>
<evidence type="ECO:0000313" key="1">
    <source>
        <dbReference type="EMBL" id="JAD73666.1"/>
    </source>
</evidence>
<accession>A0A0A9CDN2</accession>
<dbReference type="AlphaFoldDB" id="A0A0A9CDN2"/>
<sequence length="23" mass="2647">MIQLVTVLMQVSYSYNAIEKTKS</sequence>
<reference evidence="1" key="2">
    <citation type="journal article" date="2015" name="Data Brief">
        <title>Shoot transcriptome of the giant reed, Arundo donax.</title>
        <authorList>
            <person name="Barrero R.A."/>
            <person name="Guerrero F.D."/>
            <person name="Moolhuijzen P."/>
            <person name="Goolsby J.A."/>
            <person name="Tidwell J."/>
            <person name="Bellgard S.E."/>
            <person name="Bellgard M.I."/>
        </authorList>
    </citation>
    <scope>NUCLEOTIDE SEQUENCE</scope>
    <source>
        <tissue evidence="1">Shoot tissue taken approximately 20 cm above the soil surface</tissue>
    </source>
</reference>
<proteinExistence type="predicted"/>
<organism evidence="1">
    <name type="scientific">Arundo donax</name>
    <name type="common">Giant reed</name>
    <name type="synonym">Donax arundinaceus</name>
    <dbReference type="NCBI Taxonomy" id="35708"/>
    <lineage>
        <taxon>Eukaryota</taxon>
        <taxon>Viridiplantae</taxon>
        <taxon>Streptophyta</taxon>
        <taxon>Embryophyta</taxon>
        <taxon>Tracheophyta</taxon>
        <taxon>Spermatophyta</taxon>
        <taxon>Magnoliopsida</taxon>
        <taxon>Liliopsida</taxon>
        <taxon>Poales</taxon>
        <taxon>Poaceae</taxon>
        <taxon>PACMAD clade</taxon>
        <taxon>Arundinoideae</taxon>
        <taxon>Arundineae</taxon>
        <taxon>Arundo</taxon>
    </lineage>
</organism>